<dbReference type="InterPro" id="IPR046350">
    <property type="entry name" value="Cystatin_sf"/>
</dbReference>
<protein>
    <recommendedName>
        <fullName evidence="14">Cysteine proteinase</fullName>
    </recommendedName>
</protein>
<dbReference type="SMART" id="SM00043">
    <property type="entry name" value="CY"/>
    <property type="match status" value="2"/>
</dbReference>
<dbReference type="Pfam" id="PF00112">
    <property type="entry name" value="Peptidase_C1"/>
    <property type="match status" value="1"/>
</dbReference>
<dbReference type="Pfam" id="PF00031">
    <property type="entry name" value="Cystatin"/>
    <property type="match status" value="1"/>
</dbReference>
<evidence type="ECO:0000256" key="1">
    <source>
        <dbReference type="ARBA" id="ARBA00008455"/>
    </source>
</evidence>
<dbReference type="InterPro" id="IPR025661">
    <property type="entry name" value="Pept_asp_AS"/>
</dbReference>
<dbReference type="InterPro" id="IPR013128">
    <property type="entry name" value="Peptidase_C1A"/>
</dbReference>
<dbReference type="InterPro" id="IPR000668">
    <property type="entry name" value="Peptidase_C1A_C"/>
</dbReference>
<dbReference type="Proteomes" id="UP001642520">
    <property type="component" value="Unassembled WGS sequence"/>
</dbReference>
<dbReference type="CDD" id="cd02248">
    <property type="entry name" value="Peptidase_C1A"/>
    <property type="match status" value="1"/>
</dbReference>
<dbReference type="PROSITE" id="PS00139">
    <property type="entry name" value="THIOL_PROTEASE_CYS"/>
    <property type="match status" value="1"/>
</dbReference>
<dbReference type="Pfam" id="PF08246">
    <property type="entry name" value="Inhibitor_I29"/>
    <property type="match status" value="1"/>
</dbReference>
<feature type="domain" description="Cystatin" evidence="9">
    <location>
        <begin position="444"/>
        <end position="548"/>
    </location>
</feature>
<comment type="similarity">
    <text evidence="2">Belongs to the cystatin family.</text>
</comment>
<dbReference type="InterPro" id="IPR000169">
    <property type="entry name" value="Pept_cys_AS"/>
</dbReference>
<dbReference type="PROSITE" id="PS00639">
    <property type="entry name" value="THIOL_PROTEASE_HIS"/>
    <property type="match status" value="1"/>
</dbReference>
<feature type="chain" id="PRO_5047242483" description="Cysteine proteinase" evidence="8">
    <location>
        <begin position="25"/>
        <end position="879"/>
    </location>
</feature>
<dbReference type="InterPro" id="IPR018073">
    <property type="entry name" value="Prot_inh_cystat_CS"/>
</dbReference>
<dbReference type="SMART" id="SM00848">
    <property type="entry name" value="Inhibitor_I29"/>
    <property type="match status" value="1"/>
</dbReference>
<dbReference type="PANTHER" id="PTHR12411">
    <property type="entry name" value="CYSTEINE PROTEASE FAMILY C1-RELATED"/>
    <property type="match status" value="1"/>
</dbReference>
<dbReference type="SUPFAM" id="SSF54403">
    <property type="entry name" value="Cystatin/monellin"/>
    <property type="match status" value="2"/>
</dbReference>
<keyword evidence="7" id="KW-1015">Disulfide bond</keyword>
<feature type="domain" description="Cystatin" evidence="9">
    <location>
        <begin position="184"/>
        <end position="295"/>
    </location>
</feature>
<dbReference type="InterPro" id="IPR038765">
    <property type="entry name" value="Papain-like_cys_pep_sf"/>
</dbReference>
<feature type="signal peptide" evidence="8">
    <location>
        <begin position="1"/>
        <end position="24"/>
    </location>
</feature>
<dbReference type="SMART" id="SM00645">
    <property type="entry name" value="Pept_C1"/>
    <property type="match status" value="1"/>
</dbReference>
<dbReference type="SUPFAM" id="SSF54001">
    <property type="entry name" value="Cysteine proteinases"/>
    <property type="match status" value="1"/>
</dbReference>
<dbReference type="CDD" id="cd00042">
    <property type="entry name" value="CY"/>
    <property type="match status" value="1"/>
</dbReference>
<evidence type="ECO:0000313" key="12">
    <source>
        <dbReference type="EMBL" id="CAL7951169.1"/>
    </source>
</evidence>
<evidence type="ECO:0000256" key="3">
    <source>
        <dbReference type="ARBA" id="ARBA00022670"/>
    </source>
</evidence>
<dbReference type="Gene3D" id="3.10.450.10">
    <property type="match status" value="2"/>
</dbReference>
<dbReference type="InterPro" id="IPR013201">
    <property type="entry name" value="Prot_inhib_I29"/>
</dbReference>
<dbReference type="Gene3D" id="3.90.70.10">
    <property type="entry name" value="Cysteine proteinases"/>
    <property type="match status" value="1"/>
</dbReference>
<dbReference type="InterPro" id="IPR025660">
    <property type="entry name" value="Pept_his_AS"/>
</dbReference>
<dbReference type="EMBL" id="CAXAJV020001300">
    <property type="protein sequence ID" value="CAL7951169.1"/>
    <property type="molecule type" value="Genomic_DNA"/>
</dbReference>
<proteinExistence type="inferred from homology"/>
<keyword evidence="4" id="KW-0378">Hydrolase</keyword>
<keyword evidence="6" id="KW-0865">Zymogen</keyword>
<comment type="similarity">
    <text evidence="1">Belongs to the peptidase C1 family.</text>
</comment>
<keyword evidence="5" id="KW-0788">Thiol protease</keyword>
<organism evidence="12 13">
    <name type="scientific">Xylocopa violacea</name>
    <name type="common">Violet carpenter bee</name>
    <name type="synonym">Apis violacea</name>
    <dbReference type="NCBI Taxonomy" id="135666"/>
    <lineage>
        <taxon>Eukaryota</taxon>
        <taxon>Metazoa</taxon>
        <taxon>Ecdysozoa</taxon>
        <taxon>Arthropoda</taxon>
        <taxon>Hexapoda</taxon>
        <taxon>Insecta</taxon>
        <taxon>Pterygota</taxon>
        <taxon>Neoptera</taxon>
        <taxon>Endopterygota</taxon>
        <taxon>Hymenoptera</taxon>
        <taxon>Apocrita</taxon>
        <taxon>Aculeata</taxon>
        <taxon>Apoidea</taxon>
        <taxon>Anthophila</taxon>
        <taxon>Apidae</taxon>
        <taxon>Xylocopa</taxon>
        <taxon>Xylocopa</taxon>
    </lineage>
</organism>
<dbReference type="PROSITE" id="PS00287">
    <property type="entry name" value="CYSTATIN"/>
    <property type="match status" value="1"/>
</dbReference>
<evidence type="ECO:0000256" key="8">
    <source>
        <dbReference type="SAM" id="SignalP"/>
    </source>
</evidence>
<sequence length="879" mass="99643">MAGLLLCVTRILFLFLFNSILVSSDPVSKPIQNVPESLIQSALNSLNKDSPTHHTYKGGNLISAQKLEESPYIIYRLTFDLKPVCKEALEPCPREACTVEVKQHENGDIDVSRESIQCMYLYPQSIQDEPLQAQENNQDREQIIENIDKQVVTNQSVELDHEVQKNGDHNDRPFIAMRASAPNYCPGCPYELNPNLSGLTAFGEQVVRSMDESIQNDFKHKVIDIVKVTRTVPLSSNVIQYQILLHVGESDCLKNAVEQPKCSIQLNLPIKTCLVTFEEQPWQQSTRKITKNNCTTHDDTEIKENVNSYSIPNSEALVTPSPQGEETNPEKWETIENLRDILDNYTYVTTKKSEESDQSEVTEHLIQKVSVNRSDDDTTTSVKGFEDKTKEFNEFLKDFDLPTREARSNSEVNREEVKEEIIYPKKVDSTIKQSRDSYRNKREMLTGAPSSKDVNDPQIQELATKGLMKFSENSEGSNEPMIVQIVEASQQVVAGMLYKIRVKLGTSDCPKGTKLNCQLKEGSEIKECLFTIWSQPWIDHGYPKITIDCNLHDRRKRSLRGSQYNQKMLKLAQEIKDETLFENFIKDFNKSYSSAKEKQDRFKIFKQNLRTIEELRTFERGTADYGVTMFADLTPKEFKAHYLGFRPDLKQENDIPSAQAEIPNIPLPPKFDWRDHGVVTPVKNQGQCGSCWAFSVTGNVEGQYAIKHGKLLSLSEQELVDCDSLDEGCNGGYMSNAYKAIERLGGLELESDYPYDAENEKCHFNRDEALVQVVSSVNITSNETEMAQWLVKNGPISIAINANAMQFYIGGVSHPLHFLCSPNSLDHGVLIVGYGTSKLPYWIIKNSWGPRWGERGYYRVYRGDGTCGVNTQPTSAIVT</sequence>
<accession>A0ABP1PD81</accession>
<name>A0ABP1PD81_XYLVO</name>
<keyword evidence="13" id="KW-1185">Reference proteome</keyword>
<evidence type="ECO:0000259" key="10">
    <source>
        <dbReference type="SMART" id="SM00645"/>
    </source>
</evidence>
<dbReference type="PRINTS" id="PR00705">
    <property type="entry name" value="PAPAIN"/>
</dbReference>
<evidence type="ECO:0000256" key="5">
    <source>
        <dbReference type="ARBA" id="ARBA00022807"/>
    </source>
</evidence>
<dbReference type="PROSITE" id="PS00640">
    <property type="entry name" value="THIOL_PROTEASE_ASN"/>
    <property type="match status" value="1"/>
</dbReference>
<keyword evidence="8" id="KW-0732">Signal</keyword>
<gene>
    <name evidence="12" type="ORF">XYLVIOL_LOCUS10398</name>
</gene>
<comment type="caution">
    <text evidence="12">The sequence shown here is derived from an EMBL/GenBank/DDBJ whole genome shotgun (WGS) entry which is preliminary data.</text>
</comment>
<evidence type="ECO:0000256" key="6">
    <source>
        <dbReference type="ARBA" id="ARBA00023145"/>
    </source>
</evidence>
<evidence type="ECO:0000259" key="9">
    <source>
        <dbReference type="SMART" id="SM00043"/>
    </source>
</evidence>
<evidence type="ECO:0000259" key="11">
    <source>
        <dbReference type="SMART" id="SM00848"/>
    </source>
</evidence>
<feature type="domain" description="Cathepsin propeptide inhibitor" evidence="11">
    <location>
        <begin position="581"/>
        <end position="638"/>
    </location>
</feature>
<dbReference type="InterPro" id="IPR039417">
    <property type="entry name" value="Peptidase_C1A_papain-like"/>
</dbReference>
<dbReference type="InterPro" id="IPR000010">
    <property type="entry name" value="Cystatin_dom"/>
</dbReference>
<evidence type="ECO:0000256" key="4">
    <source>
        <dbReference type="ARBA" id="ARBA00022801"/>
    </source>
</evidence>
<evidence type="ECO:0000313" key="13">
    <source>
        <dbReference type="Proteomes" id="UP001642520"/>
    </source>
</evidence>
<evidence type="ECO:0000256" key="7">
    <source>
        <dbReference type="ARBA" id="ARBA00023157"/>
    </source>
</evidence>
<keyword evidence="3" id="KW-0645">Protease</keyword>
<evidence type="ECO:0008006" key="14">
    <source>
        <dbReference type="Google" id="ProtNLM"/>
    </source>
</evidence>
<feature type="domain" description="Peptidase C1A papain C-terminal" evidence="10">
    <location>
        <begin position="667"/>
        <end position="877"/>
    </location>
</feature>
<evidence type="ECO:0000256" key="2">
    <source>
        <dbReference type="ARBA" id="ARBA00009403"/>
    </source>
</evidence>
<reference evidence="12 13" key="1">
    <citation type="submission" date="2024-08" db="EMBL/GenBank/DDBJ databases">
        <authorList>
            <person name="Will J Nash"/>
            <person name="Angela Man"/>
            <person name="Seanna McTaggart"/>
            <person name="Kendall Baker"/>
            <person name="Tom Barker"/>
            <person name="Leah Catchpole"/>
            <person name="Alex Durrant"/>
            <person name="Karim Gharbi"/>
            <person name="Naomi Irish"/>
            <person name="Gemy Kaithakottil"/>
            <person name="Debby Ku"/>
            <person name="Aaliyah Providence"/>
            <person name="Felix Shaw"/>
            <person name="David Swarbreck"/>
            <person name="Chris Watkins"/>
            <person name="Ann M. McCartney"/>
            <person name="Giulio Formenti"/>
            <person name="Alice Mouton"/>
            <person name="Noel Vella"/>
            <person name="Bjorn M von Reumont"/>
            <person name="Adriana Vella"/>
            <person name="Wilfried Haerty"/>
        </authorList>
    </citation>
    <scope>NUCLEOTIDE SEQUENCE [LARGE SCALE GENOMIC DNA]</scope>
</reference>